<dbReference type="PANTHER" id="PTHR46628">
    <property type="entry name" value="PIRNA BIOGENESIS PROTEIN EXD1"/>
    <property type="match status" value="1"/>
</dbReference>
<keyword evidence="3" id="KW-1185">Reference proteome</keyword>
<dbReference type="Gene3D" id="3.30.420.10">
    <property type="entry name" value="Ribonuclease H-like superfamily/Ribonuclease H"/>
    <property type="match status" value="1"/>
</dbReference>
<dbReference type="SMART" id="SM00474">
    <property type="entry name" value="35EXOc"/>
    <property type="match status" value="1"/>
</dbReference>
<proteinExistence type="predicted"/>
<dbReference type="Proteomes" id="UP000494165">
    <property type="component" value="Unassembled WGS sequence"/>
</dbReference>
<feature type="domain" description="3'-5' exonuclease" evidence="1">
    <location>
        <begin position="131"/>
        <end position="316"/>
    </location>
</feature>
<dbReference type="EMBL" id="CADEPI010000078">
    <property type="protein sequence ID" value="CAB3372937.1"/>
    <property type="molecule type" value="Genomic_DNA"/>
</dbReference>
<evidence type="ECO:0000313" key="2">
    <source>
        <dbReference type="EMBL" id="CAB3372937.1"/>
    </source>
</evidence>
<reference evidence="2 3" key="1">
    <citation type="submission" date="2020-04" db="EMBL/GenBank/DDBJ databases">
        <authorList>
            <person name="Alioto T."/>
            <person name="Alioto T."/>
            <person name="Gomez Garrido J."/>
        </authorList>
    </citation>
    <scope>NUCLEOTIDE SEQUENCE [LARGE SCALE GENOMIC DNA]</scope>
</reference>
<dbReference type="AlphaFoldDB" id="A0A8S1D4X7"/>
<dbReference type="InterPro" id="IPR012337">
    <property type="entry name" value="RNaseH-like_sf"/>
</dbReference>
<dbReference type="GO" id="GO:0034587">
    <property type="term" value="P:piRNA processing"/>
    <property type="evidence" value="ECO:0007669"/>
    <property type="project" value="TreeGrafter"/>
</dbReference>
<dbReference type="InterPro" id="IPR036397">
    <property type="entry name" value="RNaseH_sf"/>
</dbReference>
<organism evidence="2 3">
    <name type="scientific">Cloeon dipterum</name>
    <dbReference type="NCBI Taxonomy" id="197152"/>
    <lineage>
        <taxon>Eukaryota</taxon>
        <taxon>Metazoa</taxon>
        <taxon>Ecdysozoa</taxon>
        <taxon>Arthropoda</taxon>
        <taxon>Hexapoda</taxon>
        <taxon>Insecta</taxon>
        <taxon>Pterygota</taxon>
        <taxon>Palaeoptera</taxon>
        <taxon>Ephemeroptera</taxon>
        <taxon>Pisciforma</taxon>
        <taxon>Baetidae</taxon>
        <taxon>Cloeon</taxon>
    </lineage>
</organism>
<sequence length="368" mass="42518">MNYNFAIGQKLTLTCFNTPLTHHITGFFHSFNTDKTRITLTDVVYYPSGERHPKQSHFFSSEVKSITAEKPMNGMKAFIDPEVGRSLAFCKGPSHPHLSYMYNQPERGLPHPDRKLRPDYEKFSHKYETFQVIKEKDEQFEQAMKTLEGCQEVGVAFEGKLMGRFGQLCWVNFSDGHTSYLFDVLALGLDDAIVSILKSEKVLKIVHDSRLVSDCLMHKHELKLVNTVDTQVFDLMIMRAKRENCPSYASALNECLKSYLGISEMVLLTPFVWEEKIKDETAKWAKRPLADLELELAVQNVAFLKDLYAKMQAVYFEPVKVGSEFYLNHVSSMTDKEAEKYNAMGHLTPRQLYWVCRNKNNEIIKRRE</sequence>
<gene>
    <name evidence="2" type="ORF">CLODIP_2_CD11079</name>
</gene>
<dbReference type="Pfam" id="PF01612">
    <property type="entry name" value="DNA_pol_A_exo1"/>
    <property type="match status" value="1"/>
</dbReference>
<dbReference type="PANTHER" id="PTHR46628:SF1">
    <property type="entry name" value="PIRNA BIOGENESIS PROTEIN EXD1"/>
    <property type="match status" value="1"/>
</dbReference>
<name>A0A8S1D4X7_9INSE</name>
<dbReference type="GO" id="GO:0008408">
    <property type="term" value="F:3'-5' exonuclease activity"/>
    <property type="evidence" value="ECO:0007669"/>
    <property type="project" value="InterPro"/>
</dbReference>
<dbReference type="SUPFAM" id="SSF53098">
    <property type="entry name" value="Ribonuclease H-like"/>
    <property type="match status" value="1"/>
</dbReference>
<dbReference type="InterPro" id="IPR052144">
    <property type="entry name" value="piRNA_biogenesis_EXD1"/>
</dbReference>
<dbReference type="InterPro" id="IPR002562">
    <property type="entry name" value="3'-5'_exonuclease_dom"/>
</dbReference>
<dbReference type="GO" id="GO:0003676">
    <property type="term" value="F:nucleic acid binding"/>
    <property type="evidence" value="ECO:0007669"/>
    <property type="project" value="InterPro"/>
</dbReference>
<dbReference type="OrthoDB" id="26838at2759"/>
<comment type="caution">
    <text evidence="2">The sequence shown here is derived from an EMBL/GenBank/DDBJ whole genome shotgun (WGS) entry which is preliminary data.</text>
</comment>
<evidence type="ECO:0000313" key="3">
    <source>
        <dbReference type="Proteomes" id="UP000494165"/>
    </source>
</evidence>
<dbReference type="GO" id="GO:1990923">
    <property type="term" value="C:PET complex"/>
    <property type="evidence" value="ECO:0007669"/>
    <property type="project" value="TreeGrafter"/>
</dbReference>
<evidence type="ECO:0000259" key="1">
    <source>
        <dbReference type="SMART" id="SM00474"/>
    </source>
</evidence>
<accession>A0A8S1D4X7</accession>
<protein>
    <recommendedName>
        <fullName evidence="1">3'-5' exonuclease domain-containing protein</fullName>
    </recommendedName>
</protein>